<dbReference type="OrthoDB" id="440455at2759"/>
<evidence type="ECO:0000313" key="3">
    <source>
        <dbReference type="EMBL" id="KAG6491597.1"/>
    </source>
</evidence>
<dbReference type="Pfam" id="PF02845">
    <property type="entry name" value="CUE"/>
    <property type="match status" value="1"/>
</dbReference>
<keyword evidence="1" id="KW-0175">Coiled coil</keyword>
<evidence type="ECO:0000256" key="1">
    <source>
        <dbReference type="SAM" id="Coils"/>
    </source>
</evidence>
<feature type="domain" description="CUE" evidence="2">
    <location>
        <begin position="35"/>
        <end position="80"/>
    </location>
</feature>
<dbReference type="Proteomes" id="UP000734854">
    <property type="component" value="Unassembled WGS sequence"/>
</dbReference>
<dbReference type="PROSITE" id="PS51140">
    <property type="entry name" value="CUE"/>
    <property type="match status" value="1"/>
</dbReference>
<gene>
    <name evidence="3" type="ORF">ZIOFF_046529</name>
</gene>
<dbReference type="GO" id="GO:0043130">
    <property type="term" value="F:ubiquitin binding"/>
    <property type="evidence" value="ECO:0007669"/>
    <property type="project" value="InterPro"/>
</dbReference>
<feature type="coiled-coil region" evidence="1">
    <location>
        <begin position="167"/>
        <end position="225"/>
    </location>
</feature>
<organism evidence="3 4">
    <name type="scientific">Zingiber officinale</name>
    <name type="common">Ginger</name>
    <name type="synonym">Amomum zingiber</name>
    <dbReference type="NCBI Taxonomy" id="94328"/>
    <lineage>
        <taxon>Eukaryota</taxon>
        <taxon>Viridiplantae</taxon>
        <taxon>Streptophyta</taxon>
        <taxon>Embryophyta</taxon>
        <taxon>Tracheophyta</taxon>
        <taxon>Spermatophyta</taxon>
        <taxon>Magnoliopsida</taxon>
        <taxon>Liliopsida</taxon>
        <taxon>Zingiberales</taxon>
        <taxon>Zingiberaceae</taxon>
        <taxon>Zingiber</taxon>
    </lineage>
</organism>
<sequence>MSAGICGKRLGLEEFFGSPASPPPSAKRSRCGRYGSEDLLSVLLRMFPSMDREVVETVLNSHDHKIDNAIKSLNALCLGDGSVSLEGVNSILKSSALEGASRSQAFEDKVGFSQNGVGSQPVESQNGSSWVDLFVQEMMDAADWDDVRSRAMKILEVFKGDVVTRTSTAMENENNSSKEQLQCLLRENQILKKAVAVQHERNTENEEKIKEVQHLKHVIGQYEEQVRALEMSNYTLMVHLQRAQDASSNIDM</sequence>
<keyword evidence="4" id="KW-1185">Reference proteome</keyword>
<accession>A0A8J5KNS3</accession>
<name>A0A8J5KNS3_ZINOF</name>
<reference evidence="3 4" key="1">
    <citation type="submission" date="2020-08" db="EMBL/GenBank/DDBJ databases">
        <title>Plant Genome Project.</title>
        <authorList>
            <person name="Zhang R.-G."/>
        </authorList>
    </citation>
    <scope>NUCLEOTIDE SEQUENCE [LARGE SCALE GENOMIC DNA]</scope>
    <source>
        <tissue evidence="3">Rhizome</tissue>
    </source>
</reference>
<dbReference type="EMBL" id="JACMSC010000013">
    <property type="protein sequence ID" value="KAG6491597.1"/>
    <property type="molecule type" value="Genomic_DNA"/>
</dbReference>
<dbReference type="PANTHER" id="PTHR31245">
    <property type="entry name" value="UBIQUITIN SYSTEM COMPONENT CUE PROTEIN"/>
    <property type="match status" value="1"/>
</dbReference>
<dbReference type="InterPro" id="IPR003892">
    <property type="entry name" value="CUE"/>
</dbReference>
<dbReference type="AlphaFoldDB" id="A0A8J5KNS3"/>
<dbReference type="PANTHER" id="PTHR31245:SF16">
    <property type="entry name" value="UDP-GLUCOSE 6-DEHYDROGENASE"/>
    <property type="match status" value="1"/>
</dbReference>
<dbReference type="CDD" id="cd14279">
    <property type="entry name" value="CUE"/>
    <property type="match status" value="1"/>
</dbReference>
<evidence type="ECO:0000313" key="4">
    <source>
        <dbReference type="Proteomes" id="UP000734854"/>
    </source>
</evidence>
<evidence type="ECO:0000259" key="2">
    <source>
        <dbReference type="PROSITE" id="PS51140"/>
    </source>
</evidence>
<comment type="caution">
    <text evidence="3">The sequence shown here is derived from an EMBL/GenBank/DDBJ whole genome shotgun (WGS) entry which is preliminary data.</text>
</comment>
<proteinExistence type="predicted"/>
<protein>
    <recommendedName>
        <fullName evidence="2">CUE domain-containing protein</fullName>
    </recommendedName>
</protein>